<dbReference type="InterPro" id="IPR051916">
    <property type="entry name" value="GPI-anchor_lipid_remodeler"/>
</dbReference>
<dbReference type="SUPFAM" id="SSF56219">
    <property type="entry name" value="DNase I-like"/>
    <property type="match status" value="1"/>
</dbReference>
<gene>
    <name evidence="2" type="ORF">G9H71_12765</name>
</gene>
<organism evidence="2 3">
    <name type="scientific">Motilibacter deserti</name>
    <dbReference type="NCBI Taxonomy" id="2714956"/>
    <lineage>
        <taxon>Bacteria</taxon>
        <taxon>Bacillati</taxon>
        <taxon>Actinomycetota</taxon>
        <taxon>Actinomycetes</taxon>
        <taxon>Motilibacterales</taxon>
        <taxon>Motilibacteraceae</taxon>
        <taxon>Motilibacter</taxon>
    </lineage>
</organism>
<dbReference type="Proteomes" id="UP000800981">
    <property type="component" value="Unassembled WGS sequence"/>
</dbReference>
<keyword evidence="2" id="KW-0378">Hydrolase</keyword>
<dbReference type="EMBL" id="JAANNP010000008">
    <property type="protein sequence ID" value="NHC14652.1"/>
    <property type="molecule type" value="Genomic_DNA"/>
</dbReference>
<dbReference type="InterPro" id="IPR005135">
    <property type="entry name" value="Endo/exonuclease/phosphatase"/>
</dbReference>
<feature type="domain" description="Endonuclease/exonuclease/phosphatase" evidence="1">
    <location>
        <begin position="4"/>
        <end position="256"/>
    </location>
</feature>
<evidence type="ECO:0000313" key="3">
    <source>
        <dbReference type="Proteomes" id="UP000800981"/>
    </source>
</evidence>
<dbReference type="PANTHER" id="PTHR14859:SF1">
    <property type="entry name" value="PGAP2-INTERACTING PROTEIN"/>
    <property type="match status" value="1"/>
</dbReference>
<sequence>MRLATFNLLSGRVMNEESGDPENLRKAVRLLDVDVLAMQEVDRHQARSGGVDQTAIVAEEMGAECWRFVPALVGTPGQKWRAAGPQDEEVDGRGSHEPAAYGIAIVSRLPVLEWRVVRLRPVPTIAPVLLRDDNGKRRWVWVRDEPRAAVVAVVETADGPVTIANTHLSFIPGWNAAQLWRLVSALGGDPRPQLLVGDLNMPGKLPGGLCREWKQLAHAKTWPAHVPRAQLDHVLGRGPLPAVVSEDAVELPLSDHRALCVELDGLRPVRGDQSVSAVNDG</sequence>
<proteinExistence type="predicted"/>
<keyword evidence="2" id="KW-0255">Endonuclease</keyword>
<protein>
    <submittedName>
        <fullName evidence="2">Endonuclease</fullName>
    </submittedName>
</protein>
<dbReference type="PANTHER" id="PTHR14859">
    <property type="entry name" value="CALCOFLUOR WHITE HYPERSENSITIVE PROTEIN PRECURSOR"/>
    <property type="match status" value="1"/>
</dbReference>
<dbReference type="GO" id="GO:0004519">
    <property type="term" value="F:endonuclease activity"/>
    <property type="evidence" value="ECO:0007669"/>
    <property type="project" value="UniProtKB-KW"/>
</dbReference>
<dbReference type="InterPro" id="IPR036691">
    <property type="entry name" value="Endo/exonu/phosph_ase_sf"/>
</dbReference>
<comment type="caution">
    <text evidence="2">The sequence shown here is derived from an EMBL/GenBank/DDBJ whole genome shotgun (WGS) entry which is preliminary data.</text>
</comment>
<dbReference type="Gene3D" id="3.60.10.10">
    <property type="entry name" value="Endonuclease/exonuclease/phosphatase"/>
    <property type="match status" value="1"/>
</dbReference>
<name>A0ABX0GUQ7_9ACTN</name>
<keyword evidence="3" id="KW-1185">Reference proteome</keyword>
<dbReference type="Pfam" id="PF03372">
    <property type="entry name" value="Exo_endo_phos"/>
    <property type="match status" value="1"/>
</dbReference>
<accession>A0ABX0GUQ7</accession>
<dbReference type="RefSeq" id="WP_166282380.1">
    <property type="nucleotide sequence ID" value="NZ_JAANNP010000008.1"/>
</dbReference>
<reference evidence="2 3" key="1">
    <citation type="submission" date="2020-03" db="EMBL/GenBank/DDBJ databases">
        <title>Two novel Motilibacter sp.</title>
        <authorList>
            <person name="Liu S."/>
        </authorList>
    </citation>
    <scope>NUCLEOTIDE SEQUENCE [LARGE SCALE GENOMIC DNA]</scope>
    <source>
        <strain evidence="2 3">E257</strain>
    </source>
</reference>
<evidence type="ECO:0000313" key="2">
    <source>
        <dbReference type="EMBL" id="NHC14652.1"/>
    </source>
</evidence>
<evidence type="ECO:0000259" key="1">
    <source>
        <dbReference type="Pfam" id="PF03372"/>
    </source>
</evidence>
<keyword evidence="2" id="KW-0540">Nuclease</keyword>